<dbReference type="HOGENOM" id="CLU_179557_0_0_1"/>
<proteinExistence type="predicted"/>
<protein>
    <submittedName>
        <fullName evidence="1">Uncharacterized protein</fullName>
    </submittedName>
</protein>
<name>W1NU76_AMBTC</name>
<organism evidence="1 2">
    <name type="scientific">Amborella trichopoda</name>
    <dbReference type="NCBI Taxonomy" id="13333"/>
    <lineage>
        <taxon>Eukaryota</taxon>
        <taxon>Viridiplantae</taxon>
        <taxon>Streptophyta</taxon>
        <taxon>Embryophyta</taxon>
        <taxon>Tracheophyta</taxon>
        <taxon>Spermatophyta</taxon>
        <taxon>Magnoliopsida</taxon>
        <taxon>Amborellales</taxon>
        <taxon>Amborellaceae</taxon>
        <taxon>Amborella</taxon>
    </lineage>
</organism>
<sequence>MAFNFFGNTRMAAKELRGSDHVRGCRGRDTGVRPMMAALEAILQRFDTVVSEVRQFRDITQNCANKGASKGDHLRPQCLRCRPNLNSEDALDRDSLGSYRLLARHPIPFEDR</sequence>
<reference evidence="2" key="1">
    <citation type="journal article" date="2013" name="Science">
        <title>The Amborella genome and the evolution of flowering plants.</title>
        <authorList>
            <consortium name="Amborella Genome Project"/>
        </authorList>
    </citation>
    <scope>NUCLEOTIDE SEQUENCE [LARGE SCALE GENOMIC DNA]</scope>
</reference>
<evidence type="ECO:0000313" key="1">
    <source>
        <dbReference type="EMBL" id="ERM98873.1"/>
    </source>
</evidence>
<dbReference type="EMBL" id="KI395166">
    <property type="protein sequence ID" value="ERM98873.1"/>
    <property type="molecule type" value="Genomic_DNA"/>
</dbReference>
<dbReference type="Proteomes" id="UP000017836">
    <property type="component" value="Unassembled WGS sequence"/>
</dbReference>
<gene>
    <name evidence="1" type="ORF">AMTR_s00236p00019240</name>
</gene>
<dbReference type="Gramene" id="ERM98873">
    <property type="protein sequence ID" value="ERM98873"/>
    <property type="gene ID" value="AMTR_s00236p00019240"/>
</dbReference>
<dbReference type="AlphaFoldDB" id="W1NU76"/>
<keyword evidence="2" id="KW-1185">Reference proteome</keyword>
<evidence type="ECO:0000313" key="2">
    <source>
        <dbReference type="Proteomes" id="UP000017836"/>
    </source>
</evidence>
<accession>W1NU76</accession>